<sequence>MPRLMLTDERWGILYKAMLSSGRIYDKPADRITIEGILYRMRTGLPKLVDHYTDMD</sequence>
<evidence type="ECO:0000313" key="1">
    <source>
        <dbReference type="EMBL" id="KAA1166095.1"/>
    </source>
</evidence>
<dbReference type="Proteomes" id="UP000324162">
    <property type="component" value="Unassembled WGS sequence"/>
</dbReference>
<comment type="caution">
    <text evidence="1">The sequence shown here is derived from an EMBL/GenBank/DDBJ whole genome shotgun (WGS) entry which is preliminary data.</text>
</comment>
<evidence type="ECO:0008006" key="3">
    <source>
        <dbReference type="Google" id="ProtNLM"/>
    </source>
</evidence>
<organism evidence="1 2">
    <name type="scientific">Pseudoalteromonas fuliginea</name>
    <dbReference type="NCBI Taxonomy" id="1872678"/>
    <lineage>
        <taxon>Bacteria</taxon>
        <taxon>Pseudomonadati</taxon>
        <taxon>Pseudomonadota</taxon>
        <taxon>Gammaproteobacteria</taxon>
        <taxon>Alteromonadales</taxon>
        <taxon>Pseudoalteromonadaceae</taxon>
        <taxon>Pseudoalteromonas</taxon>
    </lineage>
</organism>
<dbReference type="EMBL" id="SEUK01000028">
    <property type="protein sequence ID" value="KAA1166095.1"/>
    <property type="molecule type" value="Genomic_DNA"/>
</dbReference>
<proteinExistence type="predicted"/>
<reference evidence="1 2" key="1">
    <citation type="submission" date="2019-01" db="EMBL/GenBank/DDBJ databases">
        <title>Genome sequences of marine Pseudoalteromonas species.</title>
        <authorList>
            <person name="Boraston A.B."/>
            <person name="Hehemann J.-H."/>
            <person name="Vickers C.J."/>
            <person name="Salama-Alber O."/>
            <person name="Abe K."/>
            <person name="Hettle A.J."/>
        </authorList>
    </citation>
    <scope>NUCLEOTIDE SEQUENCE [LARGE SCALE GENOMIC DNA]</scope>
    <source>
        <strain evidence="1 2">PS42</strain>
    </source>
</reference>
<accession>A0AB73BMC2</accession>
<name>A0AB73BMC2_9GAMM</name>
<gene>
    <name evidence="1" type="ORF">EU508_00250</name>
</gene>
<protein>
    <recommendedName>
        <fullName evidence="3">Transposase</fullName>
    </recommendedName>
</protein>
<dbReference type="AlphaFoldDB" id="A0AB73BMC2"/>
<evidence type="ECO:0000313" key="2">
    <source>
        <dbReference type="Proteomes" id="UP000324162"/>
    </source>
</evidence>